<reference evidence="2 3" key="2">
    <citation type="submission" date="2019-03" db="EMBL/GenBank/DDBJ databases">
        <title>Draft Genome Sequences of Six Type Strains of the Genus Massilia.</title>
        <authorList>
            <person name="Miess H."/>
            <person name="Frediansyhah A."/>
            <person name="Gross H."/>
        </authorList>
    </citation>
    <scope>NUCLEOTIDE SEQUENCE [LARGE SCALE GENOMIC DNA]</scope>
    <source>
        <strain evidence="2 3">DSM 17505</strain>
    </source>
</reference>
<dbReference type="Proteomes" id="UP000294359">
    <property type="component" value="Chromosome"/>
</dbReference>
<sequence>MTAAAALLSAAQDDPVLAHQVERAQHQAYAALAELVDEATALLSQRLGAAPARPADHPTPAPTSMPMNVLALRTMSRQRQTETQRRRELVEAFVLGALINHDNPAWDPLDPATSRKPQDSALGALLLAAGTNEQ</sequence>
<dbReference type="EMBL" id="BMWW01000007">
    <property type="protein sequence ID" value="GGZ01665.1"/>
    <property type="molecule type" value="Genomic_DNA"/>
</dbReference>
<proteinExistence type="predicted"/>
<keyword evidence="3" id="KW-1185">Reference proteome</keyword>
<evidence type="ECO:0000313" key="3">
    <source>
        <dbReference type="Proteomes" id="UP000294359"/>
    </source>
</evidence>
<evidence type="ECO:0000313" key="2">
    <source>
        <dbReference type="EMBL" id="QBQ35429.1"/>
    </source>
</evidence>
<protein>
    <submittedName>
        <fullName evidence="1">Uncharacterized protein</fullName>
    </submittedName>
</protein>
<dbReference type="Proteomes" id="UP000619512">
    <property type="component" value="Unassembled WGS sequence"/>
</dbReference>
<gene>
    <name evidence="2" type="ORF">E1742_04050</name>
    <name evidence="1" type="ORF">GCM10007388_39240</name>
</gene>
<dbReference type="RefSeq" id="WP_134383668.1">
    <property type="nucleotide sequence ID" value="NZ_BMWW01000007.1"/>
</dbReference>
<evidence type="ECO:0000313" key="1">
    <source>
        <dbReference type="EMBL" id="GGZ01665.1"/>
    </source>
</evidence>
<dbReference type="AlphaFoldDB" id="A0A4P7BDQ8"/>
<name>A0A4P7BDQ8_9BURK</name>
<reference evidence="1" key="1">
    <citation type="journal article" date="2014" name="Int. J. Syst. Evol. Microbiol.">
        <title>Complete genome sequence of Corynebacterium casei LMG S-19264T (=DSM 44701T), isolated from a smear-ripened cheese.</title>
        <authorList>
            <consortium name="US DOE Joint Genome Institute (JGI-PGF)"/>
            <person name="Walter F."/>
            <person name="Albersmeier A."/>
            <person name="Kalinowski J."/>
            <person name="Ruckert C."/>
        </authorList>
    </citation>
    <scope>NUCLEOTIDE SEQUENCE</scope>
    <source>
        <strain evidence="1">KCTC 12344</strain>
    </source>
</reference>
<dbReference type="OrthoDB" id="8819631at2"/>
<dbReference type="EMBL" id="CP038026">
    <property type="protein sequence ID" value="QBQ35429.1"/>
    <property type="molecule type" value="Genomic_DNA"/>
</dbReference>
<organism evidence="1 4">
    <name type="scientific">Pseudoduganella plicata</name>
    <dbReference type="NCBI Taxonomy" id="321984"/>
    <lineage>
        <taxon>Bacteria</taxon>
        <taxon>Pseudomonadati</taxon>
        <taxon>Pseudomonadota</taxon>
        <taxon>Betaproteobacteria</taxon>
        <taxon>Burkholderiales</taxon>
        <taxon>Oxalobacteraceae</taxon>
        <taxon>Telluria group</taxon>
        <taxon>Pseudoduganella</taxon>
    </lineage>
</organism>
<reference evidence="1" key="3">
    <citation type="submission" date="2022-12" db="EMBL/GenBank/DDBJ databases">
        <authorList>
            <person name="Sun Q."/>
            <person name="Kim S."/>
        </authorList>
    </citation>
    <scope>NUCLEOTIDE SEQUENCE</scope>
    <source>
        <strain evidence="1">KCTC 12344</strain>
    </source>
</reference>
<evidence type="ECO:0000313" key="4">
    <source>
        <dbReference type="Proteomes" id="UP000619512"/>
    </source>
</evidence>
<accession>A0A4P7BDQ8</accession>